<keyword evidence="3" id="KW-1185">Reference proteome</keyword>
<dbReference type="Pfam" id="PF11751">
    <property type="entry name" value="PorP_SprF"/>
    <property type="match status" value="1"/>
</dbReference>
<dbReference type="Proteomes" id="UP001597546">
    <property type="component" value="Unassembled WGS sequence"/>
</dbReference>
<sequence length="313" mass="34591">MLTAIKKYILVLMMLLSSAYTFAQQDAMYTQYMFNTLAINPAYAGSRDFTSATALYRKQWVGISGAPETQTLSIDGPVKDGKVGLGLQVFNDNIGINKTTGVFGTYAYRILMDNSTLAFGIQGGVSRFSADYENVDLGSDGLIDVAFTNNVTKFMPNFGAGIYFNTDKFYAGLSLPHLLNNTLNKDNFLVTDGLVSRQYLHLFFSTGYVFSLSDDLKLKPNVLVKGVRGAPLQADLNMNLWMFNLVSFGLSYRTEADISALAEVQLNKKLRLGYAYDASTTSLVGFNAGSHEIMLRFDFGEKGSRAILNPRYF</sequence>
<feature type="chain" id="PRO_5046440988" evidence="1">
    <location>
        <begin position="24"/>
        <end position="313"/>
    </location>
</feature>
<dbReference type="InterPro" id="IPR019861">
    <property type="entry name" value="PorP/SprF_Bacteroidetes"/>
</dbReference>
<proteinExistence type="predicted"/>
<protein>
    <submittedName>
        <fullName evidence="2">Type IX secretion system membrane protein PorP/SprF</fullName>
    </submittedName>
</protein>
<dbReference type="EMBL" id="JBHULV010000054">
    <property type="protein sequence ID" value="MFD2733435.1"/>
    <property type="molecule type" value="Genomic_DNA"/>
</dbReference>
<feature type="signal peptide" evidence="1">
    <location>
        <begin position="1"/>
        <end position="23"/>
    </location>
</feature>
<keyword evidence="1" id="KW-0732">Signal</keyword>
<evidence type="ECO:0000313" key="3">
    <source>
        <dbReference type="Proteomes" id="UP001597546"/>
    </source>
</evidence>
<name>A0ABW5TVZ6_9SPHI</name>
<gene>
    <name evidence="2" type="ORF">ACFSSE_17125</name>
</gene>
<reference evidence="3" key="1">
    <citation type="journal article" date="2019" name="Int. J. Syst. Evol. Microbiol.">
        <title>The Global Catalogue of Microorganisms (GCM) 10K type strain sequencing project: providing services to taxonomists for standard genome sequencing and annotation.</title>
        <authorList>
            <consortium name="The Broad Institute Genomics Platform"/>
            <consortium name="The Broad Institute Genome Sequencing Center for Infectious Disease"/>
            <person name="Wu L."/>
            <person name="Ma J."/>
        </authorList>
    </citation>
    <scope>NUCLEOTIDE SEQUENCE [LARGE SCALE GENOMIC DNA]</scope>
    <source>
        <strain evidence="3">KCTC 42456</strain>
    </source>
</reference>
<dbReference type="RefSeq" id="WP_379048185.1">
    <property type="nucleotide sequence ID" value="NZ_JBHSKW010000072.1"/>
</dbReference>
<dbReference type="NCBIfam" id="TIGR03519">
    <property type="entry name" value="T9SS_PorP_fam"/>
    <property type="match status" value="1"/>
</dbReference>
<organism evidence="2 3">
    <name type="scientific">Pedobacter alpinus</name>
    <dbReference type="NCBI Taxonomy" id="1590643"/>
    <lineage>
        <taxon>Bacteria</taxon>
        <taxon>Pseudomonadati</taxon>
        <taxon>Bacteroidota</taxon>
        <taxon>Sphingobacteriia</taxon>
        <taxon>Sphingobacteriales</taxon>
        <taxon>Sphingobacteriaceae</taxon>
        <taxon>Pedobacter</taxon>
    </lineage>
</organism>
<comment type="caution">
    <text evidence="2">The sequence shown here is derived from an EMBL/GenBank/DDBJ whole genome shotgun (WGS) entry which is preliminary data.</text>
</comment>
<evidence type="ECO:0000256" key="1">
    <source>
        <dbReference type="SAM" id="SignalP"/>
    </source>
</evidence>
<accession>A0ABW5TVZ6</accession>
<evidence type="ECO:0000313" key="2">
    <source>
        <dbReference type="EMBL" id="MFD2733435.1"/>
    </source>
</evidence>